<dbReference type="InterPro" id="IPR014001">
    <property type="entry name" value="Helicase_ATP-bd"/>
</dbReference>
<keyword evidence="3" id="KW-0067">ATP-binding</keyword>
<dbReference type="InterPro" id="IPR001650">
    <property type="entry name" value="Helicase_C-like"/>
</dbReference>
<reference evidence="4" key="2">
    <citation type="submission" date="2019-02" db="EMBL/GenBank/DDBJ databases">
        <title>Granulicella sibirica sp. nov., a psychrotolerant acidobacterium isolated from an organic soil layer in forested tundra, West Siberia.</title>
        <authorList>
            <person name="Oshkin I.Y."/>
            <person name="Kulichevskaya I.S."/>
            <person name="Rijpstra W.I.C."/>
            <person name="Sinninghe Damste J.S."/>
            <person name="Rakitin A.L."/>
            <person name="Ravin N.V."/>
            <person name="Dedysh S.N."/>
        </authorList>
    </citation>
    <scope>NUCLEOTIDE SEQUENCE [LARGE SCALE GENOMIC DNA]</scope>
    <source>
        <strain evidence="4">AF10</strain>
    </source>
</reference>
<dbReference type="Pfam" id="PF00176">
    <property type="entry name" value="SNF2-rel_dom"/>
    <property type="match status" value="1"/>
</dbReference>
<dbReference type="Gene3D" id="3.40.50.10810">
    <property type="entry name" value="Tandem AAA-ATPase domain"/>
    <property type="match status" value="1"/>
</dbReference>
<reference evidence="3 4" key="1">
    <citation type="submission" date="2018-11" db="EMBL/GenBank/DDBJ databases">
        <authorList>
            <person name="Mardanov A.V."/>
            <person name="Ravin N.V."/>
            <person name="Dedysh S.N."/>
        </authorList>
    </citation>
    <scope>NUCLEOTIDE SEQUENCE [LARGE SCALE GENOMIC DNA]</scope>
    <source>
        <strain evidence="3 4">AF10</strain>
    </source>
</reference>
<proteinExistence type="predicted"/>
<evidence type="ECO:0000313" key="3">
    <source>
        <dbReference type="EMBL" id="RXH56721.1"/>
    </source>
</evidence>
<organism evidence="3 4">
    <name type="scientific">Granulicella sibirica</name>
    <dbReference type="NCBI Taxonomy" id="2479048"/>
    <lineage>
        <taxon>Bacteria</taxon>
        <taxon>Pseudomonadati</taxon>
        <taxon>Acidobacteriota</taxon>
        <taxon>Terriglobia</taxon>
        <taxon>Terriglobales</taxon>
        <taxon>Acidobacteriaceae</taxon>
        <taxon>Granulicella</taxon>
    </lineage>
</organism>
<dbReference type="PANTHER" id="PTHR10799">
    <property type="entry name" value="SNF2/RAD54 HELICASE FAMILY"/>
    <property type="match status" value="1"/>
</dbReference>
<dbReference type="GO" id="GO:0005524">
    <property type="term" value="F:ATP binding"/>
    <property type="evidence" value="ECO:0007669"/>
    <property type="project" value="InterPro"/>
</dbReference>
<dbReference type="SMART" id="SM00487">
    <property type="entry name" value="DEXDc"/>
    <property type="match status" value="1"/>
</dbReference>
<dbReference type="GO" id="GO:0016787">
    <property type="term" value="F:hydrolase activity"/>
    <property type="evidence" value="ECO:0007669"/>
    <property type="project" value="UniProtKB-KW"/>
</dbReference>
<sequence length="632" mass="69246">MISAELYAAGRPLVILQREADGDAGAWARLQEAFSRGIVGGSPNRLEVRIDVFFSELAALREVRTIYGTEIDFGGTLRSQLKSLASDRFAREAAVTAANSRFDADDLARQLKESGFIRELKSFQLENLAAIRSLPHGADFSVPGAGKTTVALANFALARMSGDVERMLVIGPLAAFAAWKEDSVKCIVPSPVVSVHGGPDALIPQNTTILLTSYHRVASDYDRIRAFVAERPTQLILDEAHRVKRGAFGVHGRAVLDLAYAAKRRDVLTGTPAPQGAFDLIALVRFLYPGQDHQILPSSVYIEKDGRDEDVLRETGKAIRRYFVRTPKARLSLPPTVFEVVRRPMGAIQQAIYDALIGKFRASLAITKATRREFDRLGRIVMYLLEGATNPMLLAAGSDAFDAAGFAHPPLDLKGDESLMDLLASYRNYETPWKYEAILKIVSESTQKGEKVLIWSSFVRNLTALQRFLAIYNPAIVHGGIPPEDGAPTGATITRDAELKRFREDPACTVLLANPAAMGEGVSLHHWCHHAIYLDRTFNAGHFLQSQDRIHRLGLADGTLTKFTILISQQTIDESVDGRLRNKVIALSRLMDDEGLVQVSLPESDDDALASPVFADDLTAIANHIEAKADAA</sequence>
<dbReference type="PROSITE" id="PS51192">
    <property type="entry name" value="HELICASE_ATP_BIND_1"/>
    <property type="match status" value="1"/>
</dbReference>
<dbReference type="OrthoDB" id="9814088at2"/>
<keyword evidence="1" id="KW-0378">Hydrolase</keyword>
<gene>
    <name evidence="3" type="ORF">GRAN_0031</name>
</gene>
<evidence type="ECO:0000256" key="1">
    <source>
        <dbReference type="ARBA" id="ARBA00022801"/>
    </source>
</evidence>
<dbReference type="InterPro" id="IPR027417">
    <property type="entry name" value="P-loop_NTPase"/>
</dbReference>
<name>A0A4Q0T584_9BACT</name>
<dbReference type="InterPro" id="IPR038718">
    <property type="entry name" value="SNF2-like_sf"/>
</dbReference>
<keyword evidence="3" id="KW-0547">Nucleotide-binding</keyword>
<evidence type="ECO:0000313" key="4">
    <source>
        <dbReference type="Proteomes" id="UP000289437"/>
    </source>
</evidence>
<keyword evidence="3" id="KW-0347">Helicase</keyword>
<dbReference type="CDD" id="cd18793">
    <property type="entry name" value="SF2_C_SNF"/>
    <property type="match status" value="1"/>
</dbReference>
<feature type="domain" description="Helicase ATP-binding" evidence="2">
    <location>
        <begin position="128"/>
        <end position="290"/>
    </location>
</feature>
<dbReference type="AlphaFoldDB" id="A0A4Q0T584"/>
<dbReference type="RefSeq" id="WP_128911006.1">
    <property type="nucleotide sequence ID" value="NZ_RDSM01000001.1"/>
</dbReference>
<dbReference type="InterPro" id="IPR049730">
    <property type="entry name" value="SNF2/RAD54-like_C"/>
</dbReference>
<keyword evidence="4" id="KW-1185">Reference proteome</keyword>
<evidence type="ECO:0000259" key="2">
    <source>
        <dbReference type="PROSITE" id="PS51192"/>
    </source>
</evidence>
<dbReference type="Pfam" id="PF00271">
    <property type="entry name" value="Helicase_C"/>
    <property type="match status" value="1"/>
</dbReference>
<dbReference type="Gene3D" id="3.40.50.300">
    <property type="entry name" value="P-loop containing nucleotide triphosphate hydrolases"/>
    <property type="match status" value="1"/>
</dbReference>
<dbReference type="EMBL" id="RDSM01000001">
    <property type="protein sequence ID" value="RXH56721.1"/>
    <property type="molecule type" value="Genomic_DNA"/>
</dbReference>
<dbReference type="SUPFAM" id="SSF52540">
    <property type="entry name" value="P-loop containing nucleoside triphosphate hydrolases"/>
    <property type="match status" value="2"/>
</dbReference>
<dbReference type="Proteomes" id="UP000289437">
    <property type="component" value="Unassembled WGS sequence"/>
</dbReference>
<comment type="caution">
    <text evidence="3">The sequence shown here is derived from an EMBL/GenBank/DDBJ whole genome shotgun (WGS) entry which is preliminary data.</text>
</comment>
<dbReference type="GO" id="GO:0004386">
    <property type="term" value="F:helicase activity"/>
    <property type="evidence" value="ECO:0007669"/>
    <property type="project" value="UniProtKB-KW"/>
</dbReference>
<dbReference type="InterPro" id="IPR000330">
    <property type="entry name" value="SNF2_N"/>
</dbReference>
<accession>A0A4Q0T584</accession>
<protein>
    <submittedName>
        <fullName evidence="3">Helicase, SNF2 family</fullName>
    </submittedName>
</protein>